<feature type="compositionally biased region" description="Polar residues" evidence="3">
    <location>
        <begin position="554"/>
        <end position="572"/>
    </location>
</feature>
<comment type="similarity">
    <text evidence="1">Belongs to the ClpA/ClpB family.</text>
</comment>
<evidence type="ECO:0000256" key="3">
    <source>
        <dbReference type="SAM" id="MobiDB-lite"/>
    </source>
</evidence>
<feature type="region of interest" description="Disordered" evidence="3">
    <location>
        <begin position="456"/>
        <end position="477"/>
    </location>
</feature>
<keyword evidence="6" id="KW-1185">Reference proteome</keyword>
<feature type="compositionally biased region" description="Polar residues" evidence="3">
    <location>
        <begin position="460"/>
        <end position="475"/>
    </location>
</feature>
<feature type="domain" description="SMAX1-like AAA+ ATPase lid" evidence="5">
    <location>
        <begin position="898"/>
        <end position="981"/>
    </location>
</feature>
<evidence type="ECO:0000256" key="2">
    <source>
        <dbReference type="ARBA" id="ARBA00022737"/>
    </source>
</evidence>
<evidence type="ECO:0000256" key="1">
    <source>
        <dbReference type="ARBA" id="ARBA00008675"/>
    </source>
</evidence>
<proteinExistence type="inferred from homology"/>
<keyword evidence="2" id="KW-0677">Repeat</keyword>
<dbReference type="SUPFAM" id="SSF52540">
    <property type="entry name" value="P-loop containing nucleoside triphosphate hydrolases"/>
    <property type="match status" value="1"/>
</dbReference>
<evidence type="ECO:0000313" key="7">
    <source>
        <dbReference type="RefSeq" id="XP_022150967.1"/>
    </source>
</evidence>
<dbReference type="InterPro" id="IPR058680">
    <property type="entry name" value="NBD_SMAX1-like"/>
</dbReference>
<dbReference type="Pfam" id="PF23569">
    <property type="entry name" value="NBD_SMAX1"/>
    <property type="match status" value="1"/>
</dbReference>
<sequence length="1001" mass="111274">MAAIKRSQANQRRHPDSFHLHQIHTHHQTPSILKVELKYFIISILDDPIVSRVFAEAGFGSCDIKLAIMHPPLSHQPSRFSRSRCPPIFLCNLPDSDPSHRSFTFPFSSGGDDANSRRIAEVLAKKTGRNPLLIGVYAADALRSFTDCVQRCISDVLPVEISGLRVICIGKEISEFVTGNGSREKMELKFEEVFGMVQSCSGPGMIVNYGELSGLISEEEEEGEGDEVTNGLSFVVSQLTDLLKLYSGKLWLIGAAGNYEMYEKFVARFPAIEKDWDLHLLPITSKSPVDAFGAKSSFMGSFVPFGGFFPPQSKFSSQLSSPNQSFTRCRQCNEKYEQEVAAIWKPGSASVTGRHSESSLHLPMAELDEKSKEFDVYKTRDDRSTLSNKVIGLQKKWNEICRLHQRQLFTKLDISQSRHGISFESTRFALDHERSGKEPSSVTGERSVLVNPCLSRDSKQGSQVSETFNSHNDNFQPKIVTGASQGIETESLRFFSKTVPKPKECLHSDALLPSPHISVTTDLGLGTLYGSASENKRKVSELESQKVCIQHLTGSNPAQFSRPTNNNPSHSPGFSDLNAGKPLDIREFKSLWNALNEKVSWQGKATSSVVETILQCRTGGGRRRSSNSRGDIWLTFLGPDLIGKRKISVALAELMFGSRENLISVDFGSQDRGRRPNSLFDCKGLGGYDERFRGTTVVDYVAGELSKKPSSVVLLENVDRADIRAKSCLSQAIMTGKFPDLHGRQITIHNTIFVTTWTNKKGGKTSNAVDEQSEFSEERILTAKSCQMQIQVGGFTSNVSELNNMNVRITTARGSSSLSFLKKRKLAISTESTDRETNSEMQKKASSSSSMSYLDLNLPVEEVETSDCDSDSISEGSETWLDEFLEQVDEKVVFKPYDFDEAAEKVVKEINSQLRRVFGNEVVLEIEYKIMVQMLAANWVAEKKRGMEEWVELVLHRSFVEAKEKYEISCGTVIKLVCREGGAGEEAEAGPIFLPATIKIN</sequence>
<dbReference type="InterPro" id="IPR051650">
    <property type="entry name" value="SL_signaling_regulator"/>
</dbReference>
<dbReference type="RefSeq" id="XP_022150967.1">
    <property type="nucleotide sequence ID" value="XM_022295275.1"/>
</dbReference>
<dbReference type="KEGG" id="mcha:111018991"/>
<dbReference type="InterPro" id="IPR027417">
    <property type="entry name" value="P-loop_NTPase"/>
</dbReference>
<organism evidence="6 7">
    <name type="scientific">Momordica charantia</name>
    <name type="common">Bitter gourd</name>
    <name type="synonym">Balsam pear</name>
    <dbReference type="NCBI Taxonomy" id="3673"/>
    <lineage>
        <taxon>Eukaryota</taxon>
        <taxon>Viridiplantae</taxon>
        <taxon>Streptophyta</taxon>
        <taxon>Embryophyta</taxon>
        <taxon>Tracheophyta</taxon>
        <taxon>Spermatophyta</taxon>
        <taxon>Magnoliopsida</taxon>
        <taxon>eudicotyledons</taxon>
        <taxon>Gunneridae</taxon>
        <taxon>Pentapetalae</taxon>
        <taxon>rosids</taxon>
        <taxon>fabids</taxon>
        <taxon>Cucurbitales</taxon>
        <taxon>Cucurbitaceae</taxon>
        <taxon>Momordiceae</taxon>
        <taxon>Momordica</taxon>
    </lineage>
</organism>
<evidence type="ECO:0000259" key="4">
    <source>
        <dbReference type="Pfam" id="PF23569"/>
    </source>
</evidence>
<dbReference type="PANTHER" id="PTHR43572:SF38">
    <property type="entry name" value="PROTEIN SMAX1-LIKE 6"/>
    <property type="match status" value="1"/>
</dbReference>
<dbReference type="GeneID" id="111018991"/>
<dbReference type="Pfam" id="PF26587">
    <property type="entry name" value="AAA_lid_SMAX1"/>
    <property type="match status" value="1"/>
</dbReference>
<dbReference type="Gene3D" id="3.40.50.300">
    <property type="entry name" value="P-loop containing nucleotide triphosphate hydrolases"/>
    <property type="match status" value="1"/>
</dbReference>
<dbReference type="OrthoDB" id="1723324at2759"/>
<dbReference type="InterPro" id="IPR058954">
    <property type="entry name" value="AAA_lid_SMAX1"/>
</dbReference>
<dbReference type="PANTHER" id="PTHR43572">
    <property type="entry name" value="CHAPERONE PROTEIN CLPD, CHLOROPLASTIC"/>
    <property type="match status" value="1"/>
</dbReference>
<protein>
    <submittedName>
        <fullName evidence="7">Protein SMAX1-LIKE 6</fullName>
    </submittedName>
</protein>
<dbReference type="Proteomes" id="UP000504603">
    <property type="component" value="Unplaced"/>
</dbReference>
<feature type="domain" description="SMAX1-like nucleotide binding" evidence="4">
    <location>
        <begin position="116"/>
        <end position="287"/>
    </location>
</feature>
<reference evidence="7" key="1">
    <citation type="submission" date="2025-08" db="UniProtKB">
        <authorList>
            <consortium name="RefSeq"/>
        </authorList>
    </citation>
    <scope>IDENTIFICATION</scope>
</reference>
<accession>A0A6J1DC79</accession>
<dbReference type="AlphaFoldDB" id="A0A6J1DC79"/>
<feature type="region of interest" description="Disordered" evidence="3">
    <location>
        <begin position="554"/>
        <end position="577"/>
    </location>
</feature>
<gene>
    <name evidence="7" type="primary">LOC111018991</name>
</gene>
<evidence type="ECO:0000259" key="5">
    <source>
        <dbReference type="Pfam" id="PF26587"/>
    </source>
</evidence>
<name>A0A6J1DC79_MOMCH</name>
<evidence type="ECO:0000313" key="6">
    <source>
        <dbReference type="Proteomes" id="UP000504603"/>
    </source>
</evidence>